<evidence type="ECO:0000313" key="2">
    <source>
        <dbReference type="Proteomes" id="UP001601948"/>
    </source>
</evidence>
<protein>
    <submittedName>
        <fullName evidence="1">Uncharacterized protein</fullName>
    </submittedName>
</protein>
<dbReference type="EMBL" id="JBIAPI010000016">
    <property type="protein sequence ID" value="MFF3228897.1"/>
    <property type="molecule type" value="Genomic_DNA"/>
</dbReference>
<dbReference type="Proteomes" id="UP001601948">
    <property type="component" value="Unassembled WGS sequence"/>
</dbReference>
<proteinExistence type="predicted"/>
<comment type="caution">
    <text evidence="1">The sequence shown here is derived from an EMBL/GenBank/DDBJ whole genome shotgun (WGS) entry which is preliminary data.</text>
</comment>
<reference evidence="1 2" key="1">
    <citation type="submission" date="2024-10" db="EMBL/GenBank/DDBJ databases">
        <title>The Natural Products Discovery Center: Release of the First 8490 Sequenced Strains for Exploring Actinobacteria Biosynthetic Diversity.</title>
        <authorList>
            <person name="Kalkreuter E."/>
            <person name="Kautsar S.A."/>
            <person name="Yang D."/>
            <person name="Bader C.D."/>
            <person name="Teijaro C.N."/>
            <person name="Fluegel L."/>
            <person name="Davis C.M."/>
            <person name="Simpson J.R."/>
            <person name="Lauterbach L."/>
            <person name="Steele A.D."/>
            <person name="Gui C."/>
            <person name="Meng S."/>
            <person name="Li G."/>
            <person name="Viehrig K."/>
            <person name="Ye F."/>
            <person name="Su P."/>
            <person name="Kiefer A.F."/>
            <person name="Nichols A."/>
            <person name="Cepeda A.J."/>
            <person name="Yan W."/>
            <person name="Fan B."/>
            <person name="Jiang Y."/>
            <person name="Adhikari A."/>
            <person name="Zheng C.-J."/>
            <person name="Schuster L."/>
            <person name="Cowan T.M."/>
            <person name="Smanski M.J."/>
            <person name="Chevrette M.G."/>
            <person name="De Carvalho L.P.S."/>
            <person name="Shen B."/>
        </authorList>
    </citation>
    <scope>NUCLEOTIDE SEQUENCE [LARGE SCALE GENOMIC DNA]</scope>
    <source>
        <strain evidence="1 2">NPDC003040</strain>
    </source>
</reference>
<gene>
    <name evidence="1" type="ORF">ACFYV7_39335</name>
</gene>
<organism evidence="1 2">
    <name type="scientific">Nocardia suismassiliense</name>
    <dbReference type="NCBI Taxonomy" id="2077092"/>
    <lineage>
        <taxon>Bacteria</taxon>
        <taxon>Bacillati</taxon>
        <taxon>Actinomycetota</taxon>
        <taxon>Actinomycetes</taxon>
        <taxon>Mycobacteriales</taxon>
        <taxon>Nocardiaceae</taxon>
        <taxon>Nocardia</taxon>
    </lineage>
</organism>
<accession>A0ABW6R5V0</accession>
<evidence type="ECO:0000313" key="1">
    <source>
        <dbReference type="EMBL" id="MFF3228897.1"/>
    </source>
</evidence>
<name>A0ABW6R5V0_9NOCA</name>
<dbReference type="RefSeq" id="WP_387726063.1">
    <property type="nucleotide sequence ID" value="NZ_JBIAPI010000016.1"/>
</dbReference>
<sequence length="514" mass="57535">MTAATCVADSAAVTPFASALAQIEYLLEVDPDRAREEFAAVLTLASPQERAFLEEAAAILSRKPFRQAAHELGWIAKNRPEVRHMVIHLTTDSNPDLYRPAMPDPSEVPIEAADWVRRSIRDYRRADRLTATPSRDTDDARFTPEAIAHRRARQPIGAAARRGLHDHHVHAWRRRQDIQFATYAAERLFAIETDTDLGAPIPNPRKPAHLVWAHVQAGLWDRSYFLYVAENYTERDRDLLTPPSPITRAGSARQGRYAALDDAAQTFLGEDTTDGARGDRRRGARRRWTNLPKRITPADQKDFARKRTGLPVPSDYDEFLPYTELDVVEDTRQGSGLDYDLAAMNPYHGWPCVGCWIDRCDSDLRVVQVVDGHRVSDDGLCGDCRDDGHPGIAPLPVPWGIEEFVQSRCAHIAATHPQQARAILDRIRAAAANTGLTWRIITRWMAMNLEQPTTPSAPRTQVRRRRQPAALGAGQRIGRCDRCTKPGVVHADSLCTACRAELTVIAERRRTSAA</sequence>
<keyword evidence="2" id="KW-1185">Reference proteome</keyword>